<reference evidence="1" key="1">
    <citation type="submission" date="2019-03" db="EMBL/GenBank/DDBJ databases">
        <title>Serratia marcescens strain N2 draft genome.</title>
        <authorList>
            <person name="Yassin A."/>
            <person name="El-Kenawy N."/>
            <person name="Youssef N.H."/>
        </authorList>
    </citation>
    <scope>NUCLEOTIDE SEQUENCE [LARGE SCALE GENOMIC DNA]</scope>
    <source>
        <strain evidence="1">N2</strain>
    </source>
</reference>
<name>A0A9X8YLU1_SERMA</name>
<comment type="caution">
    <text evidence="1">The sequence shown here is derived from an EMBL/GenBank/DDBJ whole genome shotgun (WGS) entry which is preliminary data.</text>
</comment>
<dbReference type="EMBL" id="SPSG01004307">
    <property type="protein sequence ID" value="TFU39551.1"/>
    <property type="molecule type" value="Genomic_DNA"/>
</dbReference>
<organism evidence="1">
    <name type="scientific">Serratia marcescens</name>
    <dbReference type="NCBI Taxonomy" id="615"/>
    <lineage>
        <taxon>Bacteria</taxon>
        <taxon>Pseudomonadati</taxon>
        <taxon>Pseudomonadota</taxon>
        <taxon>Gammaproteobacteria</taxon>
        <taxon>Enterobacterales</taxon>
        <taxon>Yersiniaceae</taxon>
        <taxon>Serratia</taxon>
    </lineage>
</organism>
<accession>A0A9X8YLU1</accession>
<evidence type="ECO:0000313" key="1">
    <source>
        <dbReference type="EMBL" id="TFU39551.1"/>
    </source>
</evidence>
<proteinExistence type="predicted"/>
<gene>
    <name evidence="1" type="ORF">E0L31_30585</name>
</gene>
<dbReference type="RefSeq" id="WP_212563240.1">
    <property type="nucleotide sequence ID" value="NZ_SPSG02000040.1"/>
</dbReference>
<sequence length="74" mass="8200">MKMKIDESKLTCISDSAAEVFVLLNLLTENARRGFHLEDTDTTFALSGITKLAGELNDNLFKLVESNNGEKNHS</sequence>
<protein>
    <submittedName>
        <fullName evidence="1">Uncharacterized protein</fullName>
    </submittedName>
</protein>
<dbReference type="AlphaFoldDB" id="A0A9X8YLU1"/>